<dbReference type="InterPro" id="IPR050331">
    <property type="entry name" value="Zinc_finger"/>
</dbReference>
<evidence type="ECO:0000256" key="5">
    <source>
        <dbReference type="ARBA" id="ARBA00022737"/>
    </source>
</evidence>
<evidence type="ECO:0000256" key="7">
    <source>
        <dbReference type="ARBA" id="ARBA00022833"/>
    </source>
</evidence>
<dbReference type="Pfam" id="PF00096">
    <property type="entry name" value="zf-C2H2"/>
    <property type="match status" value="2"/>
</dbReference>
<dbReference type="EMBL" id="KV931373">
    <property type="protein sequence ID" value="PIO32174.1"/>
    <property type="molecule type" value="Genomic_DNA"/>
</dbReference>
<evidence type="ECO:0000256" key="8">
    <source>
        <dbReference type="ARBA" id="ARBA00023125"/>
    </source>
</evidence>
<sequence length="329" mass="36649">MEANCTNLTERILRLTLEIIYLLTGEDNIVAKKTSVDGQNPIMVPLHFLLTSEISNDKKILEVTQKIIELLTGEVSRSFYNPLEGHKVDNIKVEDNGVEEEWGDDLKTEVKAEDTYVMGDQLSVKEAEMMMTITKEEHSLDISTGGHGGWSTSEGHLILPSDYNEDNGMAQYSPEGLGTPYIHHGFDDMESSADSFIFEESNDKPRTAIPNVQESCHSGDESPDPSIPEEYSYNTLDTVNPINHTAEHPFPCSECGKGFKSKKVLRIHLMGHAGKKIYSCPECENLYLSNCGLVAHKRLHAGEKDFKCPECGECFGLKSQLTAHQKVHS</sequence>
<feature type="domain" description="C2H2-type" evidence="11">
    <location>
        <begin position="250"/>
        <end position="277"/>
    </location>
</feature>
<reference evidence="13" key="1">
    <citation type="journal article" date="2017" name="Nat. Commun.">
        <title>The North American bullfrog draft genome provides insight into hormonal regulation of long noncoding RNA.</title>
        <authorList>
            <person name="Hammond S.A."/>
            <person name="Warren R.L."/>
            <person name="Vandervalk B.P."/>
            <person name="Kucuk E."/>
            <person name="Khan H."/>
            <person name="Gibb E.A."/>
            <person name="Pandoh P."/>
            <person name="Kirk H."/>
            <person name="Zhao Y."/>
            <person name="Jones M."/>
            <person name="Mungall A.J."/>
            <person name="Coope R."/>
            <person name="Pleasance S."/>
            <person name="Moore R.A."/>
            <person name="Holt R.A."/>
            <person name="Round J.M."/>
            <person name="Ohora S."/>
            <person name="Walle B.V."/>
            <person name="Veldhoen N."/>
            <person name="Helbing C.C."/>
            <person name="Birol I."/>
        </authorList>
    </citation>
    <scope>NUCLEOTIDE SEQUENCE [LARGE SCALE GENOMIC DNA]</scope>
</reference>
<dbReference type="PANTHER" id="PTHR16515:SF49">
    <property type="entry name" value="GASTRULA ZINC FINGER PROTEIN XLCGF49.1-LIKE-RELATED"/>
    <property type="match status" value="1"/>
</dbReference>
<feature type="non-terminal residue" evidence="12">
    <location>
        <position position="329"/>
    </location>
</feature>
<proteinExistence type="inferred from homology"/>
<evidence type="ECO:0000256" key="6">
    <source>
        <dbReference type="ARBA" id="ARBA00022771"/>
    </source>
</evidence>
<evidence type="ECO:0000256" key="10">
    <source>
        <dbReference type="PROSITE-ProRule" id="PRU00042"/>
    </source>
</evidence>
<keyword evidence="4" id="KW-0479">Metal-binding</keyword>
<gene>
    <name evidence="12" type="ORF">AB205_0033420</name>
</gene>
<dbReference type="SMART" id="SM00355">
    <property type="entry name" value="ZnF_C2H2"/>
    <property type="match status" value="3"/>
</dbReference>
<evidence type="ECO:0000256" key="9">
    <source>
        <dbReference type="ARBA" id="ARBA00023242"/>
    </source>
</evidence>
<keyword evidence="8" id="KW-0238">DNA-binding</keyword>
<protein>
    <recommendedName>
        <fullName evidence="11">C2H2-type domain-containing protein</fullName>
    </recommendedName>
</protein>
<comment type="function">
    <text evidence="1">May be involved in transcriptional regulation.</text>
</comment>
<evidence type="ECO:0000256" key="3">
    <source>
        <dbReference type="ARBA" id="ARBA00006991"/>
    </source>
</evidence>
<accession>A0A2G9RWG8</accession>
<keyword evidence="6 10" id="KW-0863">Zinc-finger</keyword>
<dbReference type="InterPro" id="IPR013087">
    <property type="entry name" value="Znf_C2H2_type"/>
</dbReference>
<organism evidence="12 13">
    <name type="scientific">Aquarana catesbeiana</name>
    <name type="common">American bullfrog</name>
    <name type="synonym">Rana catesbeiana</name>
    <dbReference type="NCBI Taxonomy" id="8400"/>
    <lineage>
        <taxon>Eukaryota</taxon>
        <taxon>Metazoa</taxon>
        <taxon>Chordata</taxon>
        <taxon>Craniata</taxon>
        <taxon>Vertebrata</taxon>
        <taxon>Euteleostomi</taxon>
        <taxon>Amphibia</taxon>
        <taxon>Batrachia</taxon>
        <taxon>Anura</taxon>
        <taxon>Neobatrachia</taxon>
        <taxon>Ranoidea</taxon>
        <taxon>Ranidae</taxon>
        <taxon>Aquarana</taxon>
    </lineage>
</organism>
<keyword evidence="13" id="KW-1185">Reference proteome</keyword>
<comment type="similarity">
    <text evidence="3">Belongs to the krueppel C2H2-type zinc-finger protein family.</text>
</comment>
<comment type="subcellular location">
    <subcellularLocation>
        <location evidence="2">Nucleus</location>
    </subcellularLocation>
</comment>
<dbReference type="PANTHER" id="PTHR16515">
    <property type="entry name" value="PR DOMAIN ZINC FINGER PROTEIN"/>
    <property type="match status" value="1"/>
</dbReference>
<evidence type="ECO:0000313" key="12">
    <source>
        <dbReference type="EMBL" id="PIO32174.1"/>
    </source>
</evidence>
<feature type="domain" description="C2H2-type" evidence="11">
    <location>
        <begin position="306"/>
        <end position="329"/>
    </location>
</feature>
<dbReference type="FunFam" id="3.30.160.60:FF:002343">
    <property type="entry name" value="Zinc finger protein 33A"/>
    <property type="match status" value="1"/>
</dbReference>
<dbReference type="AlphaFoldDB" id="A0A2G9RWG8"/>
<evidence type="ECO:0000256" key="1">
    <source>
        <dbReference type="ARBA" id="ARBA00003767"/>
    </source>
</evidence>
<keyword evidence="9" id="KW-0539">Nucleus</keyword>
<dbReference type="PROSITE" id="PS50157">
    <property type="entry name" value="ZINC_FINGER_C2H2_2"/>
    <property type="match status" value="3"/>
</dbReference>
<dbReference type="PROSITE" id="PS00028">
    <property type="entry name" value="ZINC_FINGER_C2H2_1"/>
    <property type="match status" value="3"/>
</dbReference>
<evidence type="ECO:0000256" key="4">
    <source>
        <dbReference type="ARBA" id="ARBA00022723"/>
    </source>
</evidence>
<feature type="domain" description="C2H2-type" evidence="11">
    <location>
        <begin position="278"/>
        <end position="305"/>
    </location>
</feature>
<dbReference type="SUPFAM" id="SSF57667">
    <property type="entry name" value="beta-beta-alpha zinc fingers"/>
    <property type="match status" value="2"/>
</dbReference>
<dbReference type="GO" id="GO:0008270">
    <property type="term" value="F:zinc ion binding"/>
    <property type="evidence" value="ECO:0007669"/>
    <property type="project" value="UniProtKB-KW"/>
</dbReference>
<dbReference type="Gene3D" id="3.30.160.60">
    <property type="entry name" value="Classic Zinc Finger"/>
    <property type="match status" value="3"/>
</dbReference>
<evidence type="ECO:0000259" key="11">
    <source>
        <dbReference type="PROSITE" id="PS50157"/>
    </source>
</evidence>
<dbReference type="GO" id="GO:0005634">
    <property type="term" value="C:nucleus"/>
    <property type="evidence" value="ECO:0007669"/>
    <property type="project" value="UniProtKB-SubCell"/>
</dbReference>
<evidence type="ECO:0000313" key="13">
    <source>
        <dbReference type="Proteomes" id="UP000228934"/>
    </source>
</evidence>
<evidence type="ECO:0000256" key="2">
    <source>
        <dbReference type="ARBA" id="ARBA00004123"/>
    </source>
</evidence>
<dbReference type="Proteomes" id="UP000228934">
    <property type="component" value="Unassembled WGS sequence"/>
</dbReference>
<dbReference type="GO" id="GO:0010468">
    <property type="term" value="P:regulation of gene expression"/>
    <property type="evidence" value="ECO:0007669"/>
    <property type="project" value="TreeGrafter"/>
</dbReference>
<dbReference type="GO" id="GO:0003677">
    <property type="term" value="F:DNA binding"/>
    <property type="evidence" value="ECO:0007669"/>
    <property type="project" value="UniProtKB-KW"/>
</dbReference>
<dbReference type="InterPro" id="IPR036236">
    <property type="entry name" value="Znf_C2H2_sf"/>
</dbReference>
<dbReference type="FunFam" id="3.30.160.60:FF:000100">
    <property type="entry name" value="Zinc finger 45-like"/>
    <property type="match status" value="1"/>
</dbReference>
<keyword evidence="5" id="KW-0677">Repeat</keyword>
<dbReference type="OrthoDB" id="6077919at2759"/>
<name>A0A2G9RWG8_AQUCT</name>
<keyword evidence="7" id="KW-0862">Zinc</keyword>